<evidence type="ECO:0000256" key="10">
    <source>
        <dbReference type="SAM" id="Phobius"/>
    </source>
</evidence>
<keyword evidence="12" id="KW-1185">Reference proteome</keyword>
<evidence type="ECO:0000313" key="13">
    <source>
        <dbReference type="RefSeq" id="XP_030753904.1"/>
    </source>
</evidence>
<dbReference type="SMART" id="SM00382">
    <property type="entry name" value="AAA"/>
    <property type="match status" value="2"/>
</dbReference>
<keyword evidence="6" id="KW-0547">Nucleotide-binding</keyword>
<dbReference type="InterPro" id="IPR017871">
    <property type="entry name" value="ABC_transporter-like_CS"/>
</dbReference>
<dbReference type="GO" id="GO:0005524">
    <property type="term" value="F:ATP binding"/>
    <property type="evidence" value="ECO:0007669"/>
    <property type="project" value="UniProtKB-KW"/>
</dbReference>
<dbReference type="SUPFAM" id="SSF52540">
    <property type="entry name" value="P-loop containing nucleoside triphosphate hydrolases"/>
    <property type="match status" value="2"/>
</dbReference>
<evidence type="ECO:0000313" key="12">
    <source>
        <dbReference type="Proteomes" id="UP000504635"/>
    </source>
</evidence>
<comment type="similarity">
    <text evidence="2">Belongs to the ABC transporter superfamily. ABCA family.</text>
</comment>
<dbReference type="GeneID" id="115880764"/>
<gene>
    <name evidence="13" type="primary">LOC115880764</name>
</gene>
<evidence type="ECO:0000256" key="1">
    <source>
        <dbReference type="ARBA" id="ARBA00004141"/>
    </source>
</evidence>
<accession>A0A6J2XTK9</accession>
<dbReference type="InParanoid" id="A0A6J2XTK9"/>
<comment type="subcellular location">
    <subcellularLocation>
        <location evidence="1">Membrane</location>
        <topology evidence="1">Multi-pass membrane protein</topology>
    </subcellularLocation>
</comment>
<feature type="transmembrane region" description="Helical" evidence="10">
    <location>
        <begin position="1173"/>
        <end position="1192"/>
    </location>
</feature>
<reference evidence="13" key="1">
    <citation type="submission" date="2025-08" db="UniProtKB">
        <authorList>
            <consortium name="RefSeq"/>
        </authorList>
    </citation>
    <scope>IDENTIFICATION</scope>
    <source>
        <tissue evidence="13">Gonads</tissue>
    </source>
</reference>
<dbReference type="PANTHER" id="PTHR19229:SF36">
    <property type="entry name" value="ATP-BINDING CASSETTE SUB-FAMILY A MEMBER 2"/>
    <property type="match status" value="1"/>
</dbReference>
<dbReference type="Gene3D" id="3.40.50.300">
    <property type="entry name" value="P-loop containing nucleotide triphosphate hydrolases"/>
    <property type="match status" value="2"/>
</dbReference>
<protein>
    <submittedName>
        <fullName evidence="13">ATP-binding cassette sub-family A member 2-like isoform X1</fullName>
    </submittedName>
</protein>
<feature type="transmembrane region" description="Helical" evidence="10">
    <location>
        <begin position="1212"/>
        <end position="1229"/>
    </location>
</feature>
<feature type="transmembrane region" description="Helical" evidence="10">
    <location>
        <begin position="325"/>
        <end position="346"/>
    </location>
</feature>
<name>A0A6J2XTK9_SITOR</name>
<dbReference type="InterPro" id="IPR026082">
    <property type="entry name" value="ABCA"/>
</dbReference>
<dbReference type="PROSITE" id="PS00211">
    <property type="entry name" value="ABC_TRANSPORTER_1"/>
    <property type="match status" value="2"/>
</dbReference>
<keyword evidence="7" id="KW-0067">ATP-binding</keyword>
<dbReference type="CDD" id="cd03263">
    <property type="entry name" value="ABC_subfamily_A"/>
    <property type="match status" value="2"/>
</dbReference>
<dbReference type="Pfam" id="PF00005">
    <property type="entry name" value="ABC_tran"/>
    <property type="match status" value="2"/>
</dbReference>
<feature type="transmembrane region" description="Helical" evidence="10">
    <location>
        <begin position="430"/>
        <end position="453"/>
    </location>
</feature>
<dbReference type="KEGG" id="soy:115880764"/>
<feature type="transmembrane region" description="Helical" evidence="10">
    <location>
        <begin position="237"/>
        <end position="257"/>
    </location>
</feature>
<dbReference type="FunFam" id="3.40.50.300:FF:002470">
    <property type="entry name" value="ABC transporter, putative"/>
    <property type="match status" value="1"/>
</dbReference>
<keyword evidence="9 10" id="KW-0472">Membrane</keyword>
<keyword evidence="8 10" id="KW-1133">Transmembrane helix</keyword>
<keyword evidence="5" id="KW-0677">Repeat</keyword>
<evidence type="ECO:0000256" key="4">
    <source>
        <dbReference type="ARBA" id="ARBA00022692"/>
    </source>
</evidence>
<dbReference type="GO" id="GO:0140359">
    <property type="term" value="F:ABC-type transporter activity"/>
    <property type="evidence" value="ECO:0007669"/>
    <property type="project" value="InterPro"/>
</dbReference>
<feature type="transmembrane region" description="Helical" evidence="10">
    <location>
        <begin position="280"/>
        <end position="305"/>
    </location>
</feature>
<evidence type="ECO:0000256" key="6">
    <source>
        <dbReference type="ARBA" id="ARBA00022741"/>
    </source>
</evidence>
<feature type="transmembrane region" description="Helical" evidence="10">
    <location>
        <begin position="1142"/>
        <end position="1161"/>
    </location>
</feature>
<dbReference type="InterPro" id="IPR027417">
    <property type="entry name" value="P-loop_NTPase"/>
</dbReference>
<dbReference type="OrthoDB" id="10255969at2759"/>
<evidence type="ECO:0000256" key="5">
    <source>
        <dbReference type="ARBA" id="ARBA00022737"/>
    </source>
</evidence>
<dbReference type="InterPro" id="IPR003593">
    <property type="entry name" value="AAA+_ATPase"/>
</dbReference>
<feature type="transmembrane region" description="Helical" evidence="10">
    <location>
        <begin position="1282"/>
        <end position="1302"/>
    </location>
</feature>
<dbReference type="GO" id="GO:0016020">
    <property type="term" value="C:membrane"/>
    <property type="evidence" value="ECO:0007669"/>
    <property type="project" value="UniProtKB-SubCell"/>
</dbReference>
<feature type="domain" description="ABC transporter" evidence="11">
    <location>
        <begin position="505"/>
        <end position="733"/>
    </location>
</feature>
<evidence type="ECO:0000256" key="8">
    <source>
        <dbReference type="ARBA" id="ARBA00022989"/>
    </source>
</evidence>
<evidence type="ECO:0000256" key="7">
    <source>
        <dbReference type="ARBA" id="ARBA00022840"/>
    </source>
</evidence>
<evidence type="ECO:0000256" key="3">
    <source>
        <dbReference type="ARBA" id="ARBA00022448"/>
    </source>
</evidence>
<feature type="transmembrane region" description="Helical" evidence="10">
    <location>
        <begin position="1064"/>
        <end position="1085"/>
    </location>
</feature>
<dbReference type="RefSeq" id="XP_030753904.1">
    <property type="nucleotide sequence ID" value="XM_030898044.1"/>
</dbReference>
<feature type="transmembrane region" description="Helical" evidence="10">
    <location>
        <begin position="34"/>
        <end position="53"/>
    </location>
</feature>
<feature type="domain" description="ABC transporter" evidence="11">
    <location>
        <begin position="1350"/>
        <end position="1571"/>
    </location>
</feature>
<dbReference type="GO" id="GO:0016887">
    <property type="term" value="F:ATP hydrolysis activity"/>
    <property type="evidence" value="ECO:0007669"/>
    <property type="project" value="InterPro"/>
</dbReference>
<evidence type="ECO:0000256" key="9">
    <source>
        <dbReference type="ARBA" id="ARBA00023136"/>
    </source>
</evidence>
<proteinExistence type="inferred from homology"/>
<dbReference type="Proteomes" id="UP000504635">
    <property type="component" value="Unplaced"/>
</dbReference>
<dbReference type="PROSITE" id="PS50893">
    <property type="entry name" value="ABC_TRANSPORTER_2"/>
    <property type="match status" value="2"/>
</dbReference>
<dbReference type="PANTHER" id="PTHR19229">
    <property type="entry name" value="ATP-BINDING CASSETTE TRANSPORTER SUBFAMILY A ABCA"/>
    <property type="match status" value="1"/>
</dbReference>
<sequence length="1686" mass="191955">MQEMTCLYNKVNFDMDPRLKVVLWKSFLIRKRHWFLLICEAVLPVLLFFMIAYGRSKISGLNKVEVTDVTHNYKEPLNYYASGMNLGETHIYYSPSDSFFGDIVHSVQEKFSIINNQVRGFPDKESLLRAYSIEGNNETLIAIIFNSPKNSTKLDYTLRYHEQSLTWETEKLYKKPFNFVPGVGSGYQHKGFLALQMAIDFSFIEKMGHSNTENILIEMLEFPYPPHKSDVGFSSLFFNYLPLITMFSFIFICPAVLKRVVEEKYSGIKELMKMVGMRSWMLWLGWFIYSIVPMLISVLLITFFLKVPLFGSAEAVISHTACSIIVFYLVLYIIAITALSFFLSTLFNKPSLAVLVGLLVWILSFFVPTYIQDATDKRESFSTTMLLMLLPNMALHYGYSAMALYEEREIGLHWNNWHLPADGGSNSATMLHVCLMLVVDVFLYMILTFYVDAVNPGKYGIRRSYLFPFDSLIKLLKKRTSTEVGSNESHRLEVLEKGENLDKGIELINLSKKYGKKTVVNNLSLDIYKNQITVLLGHNGAGKSTTMGMITGMISKNSGKIIINGKEVRSRSDITKKIGLCTQHNLFFPDLTVGEHLKFFAMLKGKTCQEADKEVKEKLEKLSLTNKENSLADKLSGGMKRKLCLGMAVIGGSEILILDEPSSGMDPESRRYLWDLLLDMASEKTILITTHFMDEADALGNWIAIMEEGRLRCFGTPMVLKKRYGTGYNLRLLIKQDKIMKANGIIELEMKGKESNEIEMKKSEKKKIIMEQIVTYLENVIKSNLMPNETEHFKCKSIDGEEVSFLLPFTNNYIKLFEYLEDRKEQLEIESMSITVTTLEDVFLNSNKVEKHEKSDVPSIDIFKHNKSEYPKVLPLGALLFKRGKFIIKKWFTYIIPFIIAVIFLCLCIWLGQGWNINSTSGGPSLKLNLTSYGPTTVYFNSSNEPDILKMKKFYRHLVDAEQSTFVDTKDVSEAIITEGIQNLPFYRLHMVAAAEVKQNNKDIEAVALYNNLAKHSAPISLNLITNTLAKSFLGEDYSISLTNHPLDSIGENRRQKLSEVQIGLLWLVIMPIGFLFLLGSFIYFPYTELSTNFTQLQFMRVAPWVYWITLYSSDYLMFMVFGILIASFTMAWEPFQGFSQFGWMLEILLLYGSSGLPHCYLFSRRKSFSGSYALYIIQGIILGVIPCITVMALLESGDSYYKDIGQSLEKLFLFLFPQFTFTYLGVNFSKQVIENYNFGQMLPIEKLSWCNGQRYNPCCEAEDSSSCAAHQSFSPFIRARCSFVIFGAVFYLVINVLLHSYRARRAFNSLMNLYYAVPFLNKGSKSDSTNNESEIDSVQIDSNTKDKYMTVKNLKKKFGGRYVVDAVNFTLDKGECMGFLGVNGAGKTTTFRILTGDEIQDKGKIHTGHNEYFKNMGYCPQNDALNYSLTGREILKTMAMLRGINDNEFVQKYLECFELDKIADTPCGFYSGGNKRKLSFAVAIIGIPDIILLDEPTNGVDAATRRKFWTLIKRIKERKDVAFILTSHSMDECEALCNNVNIMKNGTIKRHGTISKLKQEIGGFSIKLKLKTAAASDVETLSKDDTSEGGDEVDGVYQPSLETVTDVNSLKEYLNSKYGGEVKSQQPGLLHYYIKNKSSKKLSTLFKEFYEIQQDKPELIEDYYITDASLEDVFMDVASNQDSKA</sequence>
<dbReference type="InterPro" id="IPR003439">
    <property type="entry name" value="ABC_transporter-like_ATP-bd"/>
</dbReference>
<dbReference type="Pfam" id="PF12698">
    <property type="entry name" value="ABC2_membrane_3"/>
    <property type="match status" value="2"/>
</dbReference>
<feature type="transmembrane region" description="Helical" evidence="10">
    <location>
        <begin position="891"/>
        <end position="912"/>
    </location>
</feature>
<evidence type="ECO:0000256" key="2">
    <source>
        <dbReference type="ARBA" id="ARBA00008869"/>
    </source>
</evidence>
<feature type="transmembrane region" description="Helical" evidence="10">
    <location>
        <begin position="352"/>
        <end position="371"/>
    </location>
</feature>
<organism evidence="12 13">
    <name type="scientific">Sitophilus oryzae</name>
    <name type="common">Rice weevil</name>
    <name type="synonym">Curculio oryzae</name>
    <dbReference type="NCBI Taxonomy" id="7048"/>
    <lineage>
        <taxon>Eukaryota</taxon>
        <taxon>Metazoa</taxon>
        <taxon>Ecdysozoa</taxon>
        <taxon>Arthropoda</taxon>
        <taxon>Hexapoda</taxon>
        <taxon>Insecta</taxon>
        <taxon>Pterygota</taxon>
        <taxon>Neoptera</taxon>
        <taxon>Endopterygota</taxon>
        <taxon>Coleoptera</taxon>
        <taxon>Polyphaga</taxon>
        <taxon>Cucujiformia</taxon>
        <taxon>Curculionidae</taxon>
        <taxon>Dryophthorinae</taxon>
        <taxon>Sitophilus</taxon>
    </lineage>
</organism>
<keyword evidence="4 10" id="KW-0812">Transmembrane</keyword>
<dbReference type="InterPro" id="IPR013525">
    <property type="entry name" value="ABC2_TM"/>
</dbReference>
<evidence type="ECO:0000259" key="11">
    <source>
        <dbReference type="PROSITE" id="PS50893"/>
    </source>
</evidence>
<keyword evidence="3" id="KW-0813">Transport</keyword>
<feature type="transmembrane region" description="Helical" evidence="10">
    <location>
        <begin position="1105"/>
        <end position="1130"/>
    </location>
</feature>
<dbReference type="FunFam" id="3.40.50.300:FF:000933">
    <property type="entry name" value="ABC transporter A family member 7"/>
    <property type="match status" value="1"/>
</dbReference>
<dbReference type="GO" id="GO:0005319">
    <property type="term" value="F:lipid transporter activity"/>
    <property type="evidence" value="ECO:0007669"/>
    <property type="project" value="TreeGrafter"/>
</dbReference>